<dbReference type="GO" id="GO:0005524">
    <property type="term" value="F:ATP binding"/>
    <property type="evidence" value="ECO:0007669"/>
    <property type="project" value="UniProtKB-KW"/>
</dbReference>
<feature type="domain" description="Histidine kinase" evidence="14">
    <location>
        <begin position="254"/>
        <end position="465"/>
    </location>
</feature>
<accession>A0ABU3C2V7</accession>
<evidence type="ECO:0000256" key="8">
    <source>
        <dbReference type="ARBA" id="ARBA00022777"/>
    </source>
</evidence>
<dbReference type="PRINTS" id="PR00344">
    <property type="entry name" value="BCTRLSENSOR"/>
</dbReference>
<dbReference type="Pfam" id="PF00512">
    <property type="entry name" value="HisKA"/>
    <property type="match status" value="1"/>
</dbReference>
<protein>
    <recommendedName>
        <fullName evidence="3">histidine kinase</fullName>
        <ecNumber evidence="3">2.7.13.3</ecNumber>
    </recommendedName>
</protein>
<dbReference type="Proteomes" id="UP001251857">
    <property type="component" value="Unassembled WGS sequence"/>
</dbReference>
<feature type="transmembrane region" description="Helical" evidence="13">
    <location>
        <begin position="179"/>
        <end position="200"/>
    </location>
</feature>
<dbReference type="Pfam" id="PF08521">
    <property type="entry name" value="2CSK_N"/>
    <property type="match status" value="1"/>
</dbReference>
<evidence type="ECO:0000256" key="6">
    <source>
        <dbReference type="ARBA" id="ARBA00022692"/>
    </source>
</evidence>
<dbReference type="CDD" id="cd00082">
    <property type="entry name" value="HisKA"/>
    <property type="match status" value="1"/>
</dbReference>
<dbReference type="SMART" id="SM00387">
    <property type="entry name" value="HATPase_c"/>
    <property type="match status" value="1"/>
</dbReference>
<evidence type="ECO:0000256" key="4">
    <source>
        <dbReference type="ARBA" id="ARBA00022553"/>
    </source>
</evidence>
<evidence type="ECO:0000313" key="15">
    <source>
        <dbReference type="EMBL" id="MDT0635881.1"/>
    </source>
</evidence>
<evidence type="ECO:0000256" key="1">
    <source>
        <dbReference type="ARBA" id="ARBA00000085"/>
    </source>
</evidence>
<dbReference type="PROSITE" id="PS50109">
    <property type="entry name" value="HIS_KIN"/>
    <property type="match status" value="1"/>
</dbReference>
<keyword evidence="8" id="KW-0418">Kinase</keyword>
<comment type="catalytic activity">
    <reaction evidence="1">
        <text>ATP + protein L-histidine = ADP + protein N-phospho-L-histidine.</text>
        <dbReference type="EC" id="2.7.13.3"/>
    </reaction>
</comment>
<dbReference type="PANTHER" id="PTHR45436:SF14">
    <property type="entry name" value="SENSOR PROTEIN QSEC"/>
    <property type="match status" value="1"/>
</dbReference>
<keyword evidence="12 13" id="KW-0472">Membrane</keyword>
<dbReference type="CDD" id="cd00075">
    <property type="entry name" value="HATPase"/>
    <property type="match status" value="1"/>
</dbReference>
<evidence type="ECO:0000256" key="10">
    <source>
        <dbReference type="ARBA" id="ARBA00022989"/>
    </source>
</evidence>
<dbReference type="InterPro" id="IPR050428">
    <property type="entry name" value="TCS_sensor_his_kinase"/>
</dbReference>
<dbReference type="InterPro" id="IPR013727">
    <property type="entry name" value="2CSK_N"/>
</dbReference>
<dbReference type="Pfam" id="PF02518">
    <property type="entry name" value="HATPase_c"/>
    <property type="match status" value="1"/>
</dbReference>
<dbReference type="InterPro" id="IPR003594">
    <property type="entry name" value="HATPase_dom"/>
</dbReference>
<dbReference type="RefSeq" id="WP_311653780.1">
    <property type="nucleotide sequence ID" value="NZ_JAVRIB010000014.1"/>
</dbReference>
<dbReference type="EMBL" id="JAVRIB010000014">
    <property type="protein sequence ID" value="MDT0635881.1"/>
    <property type="molecule type" value="Genomic_DNA"/>
</dbReference>
<keyword evidence="6 13" id="KW-0812">Transmembrane</keyword>
<sequence>MRWQPSSIRARLIAGLLLVLLSVDVALLLSNYRAAHHEVDELFDAHLAQSARVLRKRFSPLGRASGDPQTQLVDEFWRAAEGTVFADDDDPYGHPYESKIAFQLIGRDGGIRARSESAPLVRFMETDRGFTTVALAGSLWRVFSVPAAGERGVVQVGQKLEIREELEQRIAVNTIQTSLLGLPVLVLLVWLAVGVGLNPLKRLTGEIQRRSEARLDPVVLPSMPSDLRPIVEALNSLFARLSAAWKRERRFLDEAAHELRTPLSAIRLHAESLAQAADEDSREYSQRHLLAASAAGARLASQLLTLARVESSQARDLLEPTAVGPLFREEVAMLAPLAEQRDVELCLDLEPSLPQVNAAPGLLPLLVRNLVGNAIRYSPSGGCVDVRARKDEKHVVVTVDDHGPGIPLAQRERVLERFMRIDKSGEGSGLGLAIAARIAEIHGCALELLDNPSGSGLRVLFRLVSVLDTLGPSR</sequence>
<organism evidence="15 16">
    <name type="scientific">Spectribacter hydrogenoxidans</name>
    <dbReference type="NCBI Taxonomy" id="3075608"/>
    <lineage>
        <taxon>Bacteria</taxon>
        <taxon>Pseudomonadati</taxon>
        <taxon>Pseudomonadota</taxon>
        <taxon>Gammaproteobacteria</taxon>
        <taxon>Salinisphaerales</taxon>
        <taxon>Salinisphaeraceae</taxon>
        <taxon>Spectribacter</taxon>
    </lineage>
</organism>
<comment type="caution">
    <text evidence="15">The sequence shown here is derived from an EMBL/GenBank/DDBJ whole genome shotgun (WGS) entry which is preliminary data.</text>
</comment>
<dbReference type="SUPFAM" id="SSF55874">
    <property type="entry name" value="ATPase domain of HSP90 chaperone/DNA topoisomerase II/histidine kinase"/>
    <property type="match status" value="1"/>
</dbReference>
<reference evidence="15 16" key="1">
    <citation type="submission" date="2023-09" db="EMBL/GenBank/DDBJ databases">
        <authorList>
            <person name="Rey-Velasco X."/>
        </authorList>
    </citation>
    <scope>NUCLEOTIDE SEQUENCE [LARGE SCALE GENOMIC DNA]</scope>
    <source>
        <strain evidence="15 16">W335</strain>
    </source>
</reference>
<dbReference type="SUPFAM" id="SSF47384">
    <property type="entry name" value="Homodimeric domain of signal transducing histidine kinase"/>
    <property type="match status" value="1"/>
</dbReference>
<evidence type="ECO:0000256" key="3">
    <source>
        <dbReference type="ARBA" id="ARBA00012438"/>
    </source>
</evidence>
<name>A0ABU3C2V7_9GAMM</name>
<dbReference type="PANTHER" id="PTHR45436">
    <property type="entry name" value="SENSOR HISTIDINE KINASE YKOH"/>
    <property type="match status" value="1"/>
</dbReference>
<keyword evidence="5" id="KW-0808">Transferase</keyword>
<keyword evidence="9 15" id="KW-0067">ATP-binding</keyword>
<keyword evidence="11" id="KW-0902">Two-component regulatory system</keyword>
<keyword evidence="4" id="KW-0597">Phosphoprotein</keyword>
<comment type="subcellular location">
    <subcellularLocation>
        <location evidence="2">Membrane</location>
        <topology evidence="2">Multi-pass membrane protein</topology>
    </subcellularLocation>
</comment>
<evidence type="ECO:0000259" key="14">
    <source>
        <dbReference type="PROSITE" id="PS50109"/>
    </source>
</evidence>
<keyword evidence="16" id="KW-1185">Reference proteome</keyword>
<dbReference type="InterPro" id="IPR005467">
    <property type="entry name" value="His_kinase_dom"/>
</dbReference>
<evidence type="ECO:0000256" key="5">
    <source>
        <dbReference type="ARBA" id="ARBA00022679"/>
    </source>
</evidence>
<keyword evidence="10 13" id="KW-1133">Transmembrane helix</keyword>
<dbReference type="InterPro" id="IPR004358">
    <property type="entry name" value="Sig_transdc_His_kin-like_C"/>
</dbReference>
<dbReference type="Gene3D" id="1.10.287.130">
    <property type="match status" value="1"/>
</dbReference>
<evidence type="ECO:0000256" key="13">
    <source>
        <dbReference type="SAM" id="Phobius"/>
    </source>
</evidence>
<evidence type="ECO:0000256" key="9">
    <source>
        <dbReference type="ARBA" id="ARBA00022840"/>
    </source>
</evidence>
<dbReference type="InterPro" id="IPR003661">
    <property type="entry name" value="HisK_dim/P_dom"/>
</dbReference>
<evidence type="ECO:0000256" key="11">
    <source>
        <dbReference type="ARBA" id="ARBA00023012"/>
    </source>
</evidence>
<proteinExistence type="predicted"/>
<dbReference type="SMART" id="SM00388">
    <property type="entry name" value="HisKA"/>
    <property type="match status" value="1"/>
</dbReference>
<gene>
    <name evidence="15" type="ORF">RM532_13075</name>
</gene>
<evidence type="ECO:0000256" key="7">
    <source>
        <dbReference type="ARBA" id="ARBA00022741"/>
    </source>
</evidence>
<keyword evidence="7" id="KW-0547">Nucleotide-binding</keyword>
<evidence type="ECO:0000256" key="12">
    <source>
        <dbReference type="ARBA" id="ARBA00023136"/>
    </source>
</evidence>
<evidence type="ECO:0000313" key="16">
    <source>
        <dbReference type="Proteomes" id="UP001251857"/>
    </source>
</evidence>
<evidence type="ECO:0000256" key="2">
    <source>
        <dbReference type="ARBA" id="ARBA00004141"/>
    </source>
</evidence>
<dbReference type="InterPro" id="IPR036097">
    <property type="entry name" value="HisK_dim/P_sf"/>
</dbReference>
<dbReference type="InterPro" id="IPR036890">
    <property type="entry name" value="HATPase_C_sf"/>
</dbReference>
<dbReference type="EC" id="2.7.13.3" evidence="3"/>
<dbReference type="Gene3D" id="3.30.565.10">
    <property type="entry name" value="Histidine kinase-like ATPase, C-terminal domain"/>
    <property type="match status" value="1"/>
</dbReference>